<keyword evidence="2" id="KW-0812">Transmembrane</keyword>
<dbReference type="Gene3D" id="2.60.40.10">
    <property type="entry name" value="Immunoglobulins"/>
    <property type="match status" value="1"/>
</dbReference>
<feature type="compositionally biased region" description="Polar residues" evidence="1">
    <location>
        <begin position="178"/>
        <end position="203"/>
    </location>
</feature>
<comment type="caution">
    <text evidence="5">The sequence shown here is derived from an EMBL/GenBank/DDBJ whole genome shotgun (WGS) entry which is preliminary data.</text>
</comment>
<dbReference type="PROSITE" id="PS51820">
    <property type="entry name" value="PA14"/>
    <property type="match status" value="2"/>
</dbReference>
<dbReference type="InterPro" id="IPR011658">
    <property type="entry name" value="PA14_dom"/>
</dbReference>
<evidence type="ECO:0000313" key="6">
    <source>
        <dbReference type="Proteomes" id="UP001235064"/>
    </source>
</evidence>
<organism evidence="5 6">
    <name type="scientific">Microbacterium candidum</name>
    <dbReference type="NCBI Taxonomy" id="3041922"/>
    <lineage>
        <taxon>Bacteria</taxon>
        <taxon>Bacillati</taxon>
        <taxon>Actinomycetota</taxon>
        <taxon>Actinomycetes</taxon>
        <taxon>Micrococcales</taxon>
        <taxon>Microbacteriaceae</taxon>
        <taxon>Microbacterium</taxon>
    </lineage>
</organism>
<sequence length="2414" mass="248076">MTTPRTWSPAARALTMTTVSMLATAAVLVAGLSPAEAATVQSTRQHRSVQDLPGLGVGKAKGSETGVPAGSKLSAQQVAPGVLGSRASKTGTKADLTPPPAAAPTVAPSPQAGAKLSSRSTYETVWSNQDGTKTAQMSANPLNVKDATGKWVGIDSTLSKSSSGEYSAPNNPVRPRFTASTGSGSSDFSVTSAETGDQVSFQLQGEKHVSARSPREAEVKASDEAGASASHGVAYDGILPGADASYQVDSAGVKEVLILQAAPTSAHPSYSWTVRAPGLTLSKGDNDTVVFTNKHGEQVFYIPTPVMTDSSGTEGVSGDALATIPVTIRHDSGSDWTITLTPDAGWLNDPSRVYPVSVDPSIDSGRDSFTAFESLNNGASVNITEPHAWIGNSRLNSAPSVWRSVVHYPYESLFGMQILSAKLNETEADAGTANVTSSEAGWAHANTWNCQTSNESTTSFTYGYYGTASFDVTSIVNTWVSNKTSAQPFCLRGDENPGLYTYKAVSSDLWISYETPPLVNGSPTTIADPNPGFPSQQSAPGATSSGAPTAAPPVTSLTPTLNINATQDGSNGNALQYQFMVSTNSTVYPNPMWWTPWQTGPAGSSVQGLNATVPAGVLRPGTQYYWTAVVQDQNGIQAWSPTYSFKTTSLPTYGSTGVFSPQDGSVVASTTPTLVAPLATATNGQPLSYEIRLTSGSDGSSGQIAQSPLCATSGSACVINTSAGTVSWPVPASILQDGASYTWVEVINDGYGDYTQTANSTTGVNRLTVNTRIATPGPSPTDSAGPVSVNLANGNVSAAFTSPTVSTVGGSMGLNFSYNSLLASNQGLVGTYYNESQSSPTFNYTNPAGTQALVRTDSAIDFDWGGAAPDSAVNQTDFQVQWNGYLTPAPGTYAFGFQSDDGVELSLGNTAIITDQWTPRHDTSPVMENAAAQILTVSGSTWTIGSQSGQLPIPVTVNYYQQTGSADVYLEAETMSGSTWSTPQIVPASWFSKTPTLLPGGWASSGAILGDAGTYVSASKQGGSVVVTDAAGGTHTYALASTGGYTPPPGEQSVLTTDGNGNLVLTDESGTVYQFNAAGLVTSATPAVDAGAKPATPVPNYNASRQLTSLSDPLSGTTSNGTTTYSRQVQFSYLSSTTIASSTKSGSNYAAGACAPPSSTNTTFGQITNQGITTGTDSTAYPSTSDAGMLCQILYPDGTTTQLYYNVNGQLAEIVDPGSEVTNLGYTYDSSTGRYLLSAIRNPLANDWLAADTTRNPAGPVTTNIAYDASDRATTVTLPAPDGVTTAKAPQKTYTYGTGTTYVDVAGLSVPTTGGSNGHAATVTYNQNLQELTATGASGLIAQSMWNSHDNKLASIDPLGHESSTVYDQEERAVASYGSAPSSCFTGVQAATATQPANGPLPASSTCAATGLPVAETDATFDGNLHGLAATWYNNTLLSGAPAAYSLGIPAAPGATGGATDGSINYTWTNTANTGAVSPITGDTGTIVGGSGGANWTAMFSGLITFPTAGTYTFYTYADDGTDLWINDQLIINNLSSSSPHFAGATKSFTVTAGQTLRIRLAYLQLTGGSVLQLGATTNGSVPSTYSPTASTVIPASWLSPAYNLTTSTTAKDATSSTATASQVASTTATTSYSKPWYGIASGKTIDPTGLNLTSSATYEAAGSGYFRQLTATKPAGSATTTTNVYYGQSGVAATTDQAACGIPAGTNQFGMLKSGTGPTPAVGSAQSVTYVYDILGRVVGEKNASDTAWTCMTYDARGRISSTSIPAFGSAPARTVSESYTSDGTATGDPLTTSVTDPQGTVKTVSDLLDRTLSYTDVWGTVTTTSYNQLSQVTSVTSTPSGQAAATQAYTYNIDGQVTQITDGGSVLQTMTYTTGVLSAVSAPSGAGNAGNGVTGTFTQGPTGAVSGMSWAFPNGQAAVSDQVTRSQSGKVLTDTLADGATQYASSYTYDAADRLTAATVPGNQEIWSYAATGGCGANTAAGADGNRTGFTDTPTGGTAWSVAYCYDNADRLTGDTITNPQAGADTLASTNLSGSNLSYDAHGNTTQLADQTLTWDGSDRLVSITSTGGANPANAASISYVRDATDRVIQETVTSGGNTTTQKYSYTGGGDSPDYILTTTGAITDRLLSLAGGVMFNATGTGSAWSYPDVHGDVVVTCDGTGARTGNIGLFDPFGSPIDPTTHTIGTFAADGDQPSNLSGTANALGWEGSHDKLTDHAGDITGIEMGARQYVAALGRFLSTDPVAGGNSNDYNYPNDPINMTDLSGKVSLADIGRFLTTGPVGDLINIGCMFAWGAVAIACGVVQGLAYLARGDLASAAATAVGLVAGAFLGYAMGKVLSHLFKEATGMLVPEIRSQVRRVVHHIIHPRAPRMALKMRHTDRFALQTWMASTVVAGGANYVTSNVLHGRRAF</sequence>
<feature type="transmembrane region" description="Helical" evidence="2">
    <location>
        <begin position="2293"/>
        <end position="2313"/>
    </location>
</feature>
<keyword evidence="2" id="KW-0472">Membrane</keyword>
<dbReference type="NCBIfam" id="TIGR03696">
    <property type="entry name" value="Rhs_assc_core"/>
    <property type="match status" value="1"/>
</dbReference>
<keyword evidence="2" id="KW-1133">Transmembrane helix</keyword>
<feature type="transmembrane region" description="Helical" evidence="2">
    <location>
        <begin position="2385"/>
        <end position="2404"/>
    </location>
</feature>
<name>A0ABT7MV27_9MICO</name>
<evidence type="ECO:0000256" key="1">
    <source>
        <dbReference type="SAM" id="MobiDB-lite"/>
    </source>
</evidence>
<feature type="compositionally biased region" description="Polar residues" evidence="1">
    <location>
        <begin position="158"/>
        <end position="170"/>
    </location>
</feature>
<protein>
    <submittedName>
        <fullName evidence="5">PA14 domain-containing protein</fullName>
    </submittedName>
</protein>
<dbReference type="InterPro" id="IPR050708">
    <property type="entry name" value="T6SS_VgrG/RHS"/>
</dbReference>
<feature type="compositionally biased region" description="Basic and acidic residues" evidence="1">
    <location>
        <begin position="205"/>
        <end position="223"/>
    </location>
</feature>
<dbReference type="PANTHER" id="PTHR32305">
    <property type="match status" value="1"/>
</dbReference>
<reference evidence="5 6" key="1">
    <citation type="submission" date="2023-06" db="EMBL/GenBank/DDBJ databases">
        <title>Microbacterium sp. nov., isolated from a waste landfill.</title>
        <authorList>
            <person name="Wen W."/>
        </authorList>
    </citation>
    <scope>NUCLEOTIDE SEQUENCE [LARGE SCALE GENOMIC DNA]</scope>
    <source>
        <strain evidence="5 6">ASV49</strain>
    </source>
</reference>
<evidence type="ECO:0000313" key="5">
    <source>
        <dbReference type="EMBL" id="MDL9978302.1"/>
    </source>
</evidence>
<feature type="region of interest" description="Disordered" evidence="1">
    <location>
        <begin position="39"/>
        <end position="125"/>
    </location>
</feature>
<dbReference type="SMART" id="SM00758">
    <property type="entry name" value="PA14"/>
    <property type="match status" value="2"/>
</dbReference>
<feature type="domain" description="PA14" evidence="4">
    <location>
        <begin position="823"/>
        <end position="990"/>
    </location>
</feature>
<dbReference type="Gene3D" id="2.180.10.10">
    <property type="entry name" value="RHS repeat-associated core"/>
    <property type="match status" value="1"/>
</dbReference>
<keyword evidence="6" id="KW-1185">Reference proteome</keyword>
<dbReference type="EMBL" id="JASXSZ010000001">
    <property type="protein sequence ID" value="MDL9978302.1"/>
    <property type="molecule type" value="Genomic_DNA"/>
</dbReference>
<dbReference type="InterPro" id="IPR022385">
    <property type="entry name" value="Rhs_assc_core"/>
</dbReference>
<gene>
    <name evidence="5" type="ORF">QSV35_03070</name>
</gene>
<evidence type="ECO:0000256" key="3">
    <source>
        <dbReference type="SAM" id="SignalP"/>
    </source>
</evidence>
<feature type="compositionally biased region" description="Low complexity" evidence="1">
    <location>
        <begin position="534"/>
        <end position="553"/>
    </location>
</feature>
<feature type="region of interest" description="Disordered" evidence="1">
    <location>
        <begin position="521"/>
        <end position="558"/>
    </location>
</feature>
<feature type="domain" description="PA14" evidence="4">
    <location>
        <begin position="1423"/>
        <end position="1591"/>
    </location>
</feature>
<dbReference type="SUPFAM" id="SSF56988">
    <property type="entry name" value="Anthrax protective antigen"/>
    <property type="match status" value="2"/>
</dbReference>
<feature type="transmembrane region" description="Helical" evidence="2">
    <location>
        <begin position="2320"/>
        <end position="2338"/>
    </location>
</feature>
<evidence type="ECO:0000256" key="2">
    <source>
        <dbReference type="SAM" id="Phobius"/>
    </source>
</evidence>
<dbReference type="RefSeq" id="WP_286286589.1">
    <property type="nucleotide sequence ID" value="NZ_JASXSZ010000001.1"/>
</dbReference>
<feature type="region of interest" description="Disordered" evidence="1">
    <location>
        <begin position="158"/>
        <end position="227"/>
    </location>
</feature>
<dbReference type="InterPro" id="IPR013783">
    <property type="entry name" value="Ig-like_fold"/>
</dbReference>
<feature type="signal peptide" evidence="3">
    <location>
        <begin position="1"/>
        <end position="37"/>
    </location>
</feature>
<accession>A0ABT7MV27</accession>
<dbReference type="InterPro" id="IPR037524">
    <property type="entry name" value="PA14/GLEYA"/>
</dbReference>
<dbReference type="Pfam" id="PF07691">
    <property type="entry name" value="PA14"/>
    <property type="match status" value="2"/>
</dbReference>
<feature type="compositionally biased region" description="Low complexity" evidence="1">
    <location>
        <begin position="103"/>
        <end position="112"/>
    </location>
</feature>
<dbReference type="PANTHER" id="PTHR32305:SF15">
    <property type="entry name" value="PROTEIN RHSA-RELATED"/>
    <property type="match status" value="1"/>
</dbReference>
<dbReference type="Proteomes" id="UP001235064">
    <property type="component" value="Unassembled WGS sequence"/>
</dbReference>
<evidence type="ECO:0000259" key="4">
    <source>
        <dbReference type="PROSITE" id="PS51820"/>
    </source>
</evidence>
<feature type="chain" id="PRO_5045801598" evidence="3">
    <location>
        <begin position="38"/>
        <end position="2414"/>
    </location>
</feature>
<keyword evidence="3" id="KW-0732">Signal</keyword>
<proteinExistence type="predicted"/>
<dbReference type="Gene3D" id="3.90.182.10">
    <property type="entry name" value="Toxin - Anthrax Protective Antigen,domain 1"/>
    <property type="match status" value="2"/>
</dbReference>